<organism evidence="1 2">
    <name type="scientific">Fonsecaea nubica</name>
    <dbReference type="NCBI Taxonomy" id="856822"/>
    <lineage>
        <taxon>Eukaryota</taxon>
        <taxon>Fungi</taxon>
        <taxon>Dikarya</taxon>
        <taxon>Ascomycota</taxon>
        <taxon>Pezizomycotina</taxon>
        <taxon>Eurotiomycetes</taxon>
        <taxon>Chaetothyriomycetidae</taxon>
        <taxon>Chaetothyriales</taxon>
        <taxon>Herpotrichiellaceae</taxon>
        <taxon>Fonsecaea</taxon>
    </lineage>
</organism>
<name>A0A178CKZ6_9EURO</name>
<reference evidence="1 2" key="1">
    <citation type="submission" date="2016-03" db="EMBL/GenBank/DDBJ databases">
        <title>The draft genome sequence of Fonsecaea nubica causative agent of cutaneous subcutaneous infection in human host.</title>
        <authorList>
            <person name="Costa F."/>
            <person name="Sybren D.H."/>
            <person name="Raittz R.T."/>
            <person name="Weiss V.A."/>
            <person name="Leao A.C."/>
            <person name="Gomes R."/>
            <person name="De Souza E.M."/>
            <person name="Pedrosa F.O."/>
            <person name="Steffens M.B."/>
            <person name="Bombassaro A."/>
            <person name="Tadra-Sfeir M.Z."/>
            <person name="Moreno L.F."/>
            <person name="Najafzadeh M.J."/>
            <person name="Felipe M.S."/>
            <person name="Teixeira M."/>
            <person name="Sun J."/>
            <person name="Xi L."/>
            <person name="Castro M.A."/>
            <person name="Vicente V.A."/>
        </authorList>
    </citation>
    <scope>NUCLEOTIDE SEQUENCE [LARGE SCALE GENOMIC DNA]</scope>
    <source>
        <strain evidence="1 2">CBS 269.64</strain>
    </source>
</reference>
<evidence type="ECO:0000313" key="2">
    <source>
        <dbReference type="Proteomes" id="UP000185904"/>
    </source>
</evidence>
<keyword evidence="2" id="KW-1185">Reference proteome</keyword>
<dbReference type="GeneID" id="34592435"/>
<protein>
    <submittedName>
        <fullName evidence="1">Uncharacterized protein</fullName>
    </submittedName>
</protein>
<accession>A0A178CKZ6</accession>
<comment type="caution">
    <text evidence="1">The sequence shown here is derived from an EMBL/GenBank/DDBJ whole genome shotgun (WGS) entry which is preliminary data.</text>
</comment>
<dbReference type="Proteomes" id="UP000185904">
    <property type="component" value="Unassembled WGS sequence"/>
</dbReference>
<dbReference type="EMBL" id="LVCJ01000079">
    <property type="protein sequence ID" value="OAL29743.1"/>
    <property type="molecule type" value="Genomic_DNA"/>
</dbReference>
<evidence type="ECO:0000313" key="1">
    <source>
        <dbReference type="EMBL" id="OAL29743.1"/>
    </source>
</evidence>
<proteinExistence type="predicted"/>
<sequence length="148" mass="17150">MLCSVCLDIPFDKLPEFPQTYYTPWVSWKYIIPYNLDYRARNSRRRGGVLGFPHHPDLQALRISAADCDLCRLILEQVDLVFDEFRAVHNDRVFRDYHRDGYPTGSLFLARRRDTGKGFLVLSHSDVRDTVFLLGAIGLAVPEGKMRM</sequence>
<dbReference type="AlphaFoldDB" id="A0A178CKZ6"/>
<dbReference type="RefSeq" id="XP_022496671.1">
    <property type="nucleotide sequence ID" value="XM_022647307.1"/>
</dbReference>
<gene>
    <name evidence="1" type="ORF">AYO20_09035</name>
</gene>